<dbReference type="PANTHER" id="PTHR33977">
    <property type="entry name" value="ZINC ION BINDING PROTEIN"/>
    <property type="match status" value="1"/>
</dbReference>
<proteinExistence type="predicted"/>
<keyword evidence="3" id="KW-1185">Reference proteome</keyword>
<reference evidence="2 3" key="1">
    <citation type="submission" date="2016-05" db="EMBL/GenBank/DDBJ databases">
        <title>Genome sequencing reveals origins of a unique bacterial endosymbiosis in the earliest lineages of terrestrial Fungi.</title>
        <authorList>
            <consortium name="DOE Joint Genome Institute"/>
            <person name="Uehling J."/>
            <person name="Gryganskyi A."/>
            <person name="Hameed K."/>
            <person name="Tschaplinski T."/>
            <person name="Misztal P."/>
            <person name="Wu S."/>
            <person name="Desiro A."/>
            <person name="Vande Pol N."/>
            <person name="Du Z.-Y."/>
            <person name="Zienkiewicz A."/>
            <person name="Zienkiewicz K."/>
            <person name="Morin E."/>
            <person name="Tisserant E."/>
            <person name="Splivallo R."/>
            <person name="Hainaut M."/>
            <person name="Henrissat B."/>
            <person name="Ohm R."/>
            <person name="Kuo A."/>
            <person name="Yan J."/>
            <person name="Lipzen A."/>
            <person name="Nolan M."/>
            <person name="Labutti K."/>
            <person name="Barry K."/>
            <person name="Goldstein A."/>
            <person name="Labbe J."/>
            <person name="Schadt C."/>
            <person name="Tuskan G."/>
            <person name="Grigoriev I."/>
            <person name="Martin F."/>
            <person name="Vilgalys R."/>
            <person name="Bonito G."/>
        </authorList>
    </citation>
    <scope>NUCLEOTIDE SEQUENCE [LARGE SCALE GENOMIC DNA]</scope>
    <source>
        <strain evidence="2 3">AG-77</strain>
    </source>
</reference>
<dbReference type="STRING" id="1314771.A0A197JC39"/>
<evidence type="ECO:0000259" key="1">
    <source>
        <dbReference type="Pfam" id="PF10551"/>
    </source>
</evidence>
<dbReference type="AlphaFoldDB" id="A0A197JC39"/>
<protein>
    <recommendedName>
        <fullName evidence="1">MULE transposase domain-containing protein</fullName>
    </recommendedName>
</protein>
<dbReference type="PANTHER" id="PTHR33977:SF1">
    <property type="entry name" value="ZINC ION BINDING PROTEIN"/>
    <property type="match status" value="1"/>
</dbReference>
<name>A0A197JC39_9FUNG</name>
<dbReference type="Proteomes" id="UP000078512">
    <property type="component" value="Unassembled WGS sequence"/>
</dbReference>
<sequence>MPGDTYKVDYFFEHNHKLGSAENIGSMRKSEAIKLKIKAMLMRGMSINSIMQQLTMDHARFARFLEGKGTMALSRDNFITYDDVYNILYAITAKDVRKSDDDTISARLWMEELDKNNYFTFYDKVTDLYHGFSSPWQLDQLRQWGDVFCFDGTHHVRGRDTYLFSIVVKNKETGHGVPVAFLLTKTQRWELLKEWLCQLKAKLDQMCTMPYFPTVVITDQGQNEINAIRYAFDFKPRIFYCAWHILQAWERNFTIDNLDMEKLQAPQKKARRDRVRQCLLLVC</sequence>
<feature type="domain" description="MULE transposase" evidence="1">
    <location>
        <begin position="147"/>
        <end position="247"/>
    </location>
</feature>
<dbReference type="EMBL" id="KV442148">
    <property type="protein sequence ID" value="OAQ22665.1"/>
    <property type="molecule type" value="Genomic_DNA"/>
</dbReference>
<dbReference type="Pfam" id="PF10551">
    <property type="entry name" value="MULE"/>
    <property type="match status" value="1"/>
</dbReference>
<gene>
    <name evidence="2" type="ORF">K457DRAFT_84447</name>
</gene>
<organism evidence="2 3">
    <name type="scientific">Linnemannia elongata AG-77</name>
    <dbReference type="NCBI Taxonomy" id="1314771"/>
    <lineage>
        <taxon>Eukaryota</taxon>
        <taxon>Fungi</taxon>
        <taxon>Fungi incertae sedis</taxon>
        <taxon>Mucoromycota</taxon>
        <taxon>Mortierellomycotina</taxon>
        <taxon>Mortierellomycetes</taxon>
        <taxon>Mortierellales</taxon>
        <taxon>Mortierellaceae</taxon>
        <taxon>Linnemannia</taxon>
    </lineage>
</organism>
<dbReference type="InterPro" id="IPR018289">
    <property type="entry name" value="MULE_transposase_dom"/>
</dbReference>
<evidence type="ECO:0000313" key="2">
    <source>
        <dbReference type="EMBL" id="OAQ22665.1"/>
    </source>
</evidence>
<accession>A0A197JC39</accession>
<evidence type="ECO:0000313" key="3">
    <source>
        <dbReference type="Proteomes" id="UP000078512"/>
    </source>
</evidence>
<dbReference type="OrthoDB" id="2397870at2759"/>